<evidence type="ECO:0000256" key="1">
    <source>
        <dbReference type="SAM" id="Phobius"/>
    </source>
</evidence>
<dbReference type="EMBL" id="FOBV01000008">
    <property type="protein sequence ID" value="SEM90362.1"/>
    <property type="molecule type" value="Genomic_DNA"/>
</dbReference>
<evidence type="ECO:0008006" key="4">
    <source>
        <dbReference type="Google" id="ProtNLM"/>
    </source>
</evidence>
<sequence length="241" mass="27009">MAELDQILEERSAEMEEIVGIIPSWITRWGLTCLFIIAMMGLFVSFFIKYPETLQTTVIVQSENQPGKVTVKRDDANQIFNFLVKNGDEVKPGDTLLIHIDKNTGKEYTTITPMAGKIYLSNGTNENNTLDKIIWVVPESTGSEIKIKFPVKGSGNVKTGQTVKFSLHGFPSHEYGFIEGKISSILPVEIDGMHQAYVKLPGKKIWTSEQKEIPVMPVMQGEGEILLSDKSIFYRIFGSVF</sequence>
<dbReference type="OrthoDB" id="7057889at2"/>
<accession>A0A1H8C5W3</accession>
<name>A0A1H8C5W3_9FLAO</name>
<dbReference type="AlphaFoldDB" id="A0A1H8C5W3"/>
<keyword evidence="1" id="KW-0812">Transmembrane</keyword>
<protein>
    <recommendedName>
        <fullName evidence="4">HlyD family secretion protein</fullName>
    </recommendedName>
</protein>
<reference evidence="3" key="1">
    <citation type="submission" date="2016-10" db="EMBL/GenBank/DDBJ databases">
        <authorList>
            <person name="Varghese N."/>
            <person name="Submissions S."/>
        </authorList>
    </citation>
    <scope>NUCLEOTIDE SEQUENCE [LARGE SCALE GENOMIC DNA]</scope>
    <source>
        <strain evidence="3">DSM 17453</strain>
    </source>
</reference>
<evidence type="ECO:0000313" key="2">
    <source>
        <dbReference type="EMBL" id="SEM90362.1"/>
    </source>
</evidence>
<keyword evidence="1" id="KW-0472">Membrane</keyword>
<evidence type="ECO:0000313" key="3">
    <source>
        <dbReference type="Proteomes" id="UP000199450"/>
    </source>
</evidence>
<proteinExistence type="predicted"/>
<dbReference type="Proteomes" id="UP000199450">
    <property type="component" value="Unassembled WGS sequence"/>
</dbReference>
<feature type="transmembrane region" description="Helical" evidence="1">
    <location>
        <begin position="29"/>
        <end position="48"/>
    </location>
</feature>
<keyword evidence="3" id="KW-1185">Reference proteome</keyword>
<dbReference type="RefSeq" id="WP_090001092.1">
    <property type="nucleotide sequence ID" value="NZ_FOBV01000008.1"/>
</dbReference>
<keyword evidence="1" id="KW-1133">Transmembrane helix</keyword>
<gene>
    <name evidence="2" type="ORF">SAMN05421856_10892</name>
</gene>
<organism evidence="2 3">
    <name type="scientific">Chryseobacterium taichungense</name>
    <dbReference type="NCBI Taxonomy" id="295069"/>
    <lineage>
        <taxon>Bacteria</taxon>
        <taxon>Pseudomonadati</taxon>
        <taxon>Bacteroidota</taxon>
        <taxon>Flavobacteriia</taxon>
        <taxon>Flavobacteriales</taxon>
        <taxon>Weeksellaceae</taxon>
        <taxon>Chryseobacterium group</taxon>
        <taxon>Chryseobacterium</taxon>
    </lineage>
</organism>
<dbReference type="STRING" id="295069.SAMN05421856_10892"/>